<evidence type="ECO:0000313" key="3">
    <source>
        <dbReference type="Proteomes" id="UP000481252"/>
    </source>
</evidence>
<dbReference type="AlphaFoldDB" id="A0A7C9RC23"/>
<feature type="signal peptide" evidence="1">
    <location>
        <begin position="1"/>
        <end position="25"/>
    </location>
</feature>
<keyword evidence="3" id="KW-1185">Reference proteome</keyword>
<name>A0A7C9RC23_9HYPH</name>
<protein>
    <submittedName>
        <fullName evidence="2">Uncharacterized protein</fullName>
    </submittedName>
</protein>
<reference evidence="2 3" key="1">
    <citation type="submission" date="2020-02" db="EMBL/GenBank/DDBJ databases">
        <title>Genome sequence of the type strain CGMCC 1.15528 of Mesorhizobium zhangyense.</title>
        <authorList>
            <person name="Gao J."/>
            <person name="Sun J."/>
        </authorList>
    </citation>
    <scope>NUCLEOTIDE SEQUENCE [LARGE SCALE GENOMIC DNA]</scope>
    <source>
        <strain evidence="2 3">CGMCC 1.15528</strain>
    </source>
</reference>
<dbReference type="RefSeq" id="WP_165121646.1">
    <property type="nucleotide sequence ID" value="NZ_JAAKZG010000032.1"/>
</dbReference>
<accession>A0A7C9RC23</accession>
<comment type="caution">
    <text evidence="2">The sequence shown here is derived from an EMBL/GenBank/DDBJ whole genome shotgun (WGS) entry which is preliminary data.</text>
</comment>
<evidence type="ECO:0000313" key="2">
    <source>
        <dbReference type="EMBL" id="NGN45274.1"/>
    </source>
</evidence>
<sequence length="135" mass="14665">MTTPRSANFAGILLLAAAVSSQARAEPVQLQRTMADGVYHCEVYALGMFIHLGDIIIKGPTYRGPAWFEPFAGPYTYEVTPFDEINWFGPLGGFTSGGNSVDLTQVTVNTDEKASFDIIMREASGSFSATTCEKR</sequence>
<dbReference type="Proteomes" id="UP000481252">
    <property type="component" value="Unassembled WGS sequence"/>
</dbReference>
<proteinExistence type="predicted"/>
<feature type="chain" id="PRO_5028797229" evidence="1">
    <location>
        <begin position="26"/>
        <end position="135"/>
    </location>
</feature>
<organism evidence="2 3">
    <name type="scientific">Mesorhizobium zhangyense</name>
    <dbReference type="NCBI Taxonomy" id="1776730"/>
    <lineage>
        <taxon>Bacteria</taxon>
        <taxon>Pseudomonadati</taxon>
        <taxon>Pseudomonadota</taxon>
        <taxon>Alphaproteobacteria</taxon>
        <taxon>Hyphomicrobiales</taxon>
        <taxon>Phyllobacteriaceae</taxon>
        <taxon>Mesorhizobium</taxon>
    </lineage>
</organism>
<gene>
    <name evidence="2" type="ORF">G6N74_29935</name>
</gene>
<dbReference type="EMBL" id="JAAKZG010000032">
    <property type="protein sequence ID" value="NGN45274.1"/>
    <property type="molecule type" value="Genomic_DNA"/>
</dbReference>
<evidence type="ECO:0000256" key="1">
    <source>
        <dbReference type="SAM" id="SignalP"/>
    </source>
</evidence>
<keyword evidence="1" id="KW-0732">Signal</keyword>